<keyword evidence="2" id="KW-1185">Reference proteome</keyword>
<protein>
    <submittedName>
        <fullName evidence="1">Uncharacterized protein</fullName>
    </submittedName>
</protein>
<name>A0A0D3C285_BRAOL</name>
<evidence type="ECO:0000313" key="1">
    <source>
        <dbReference type="EnsemblPlants" id="Bo4g161180.1"/>
    </source>
</evidence>
<organism evidence="1 2">
    <name type="scientific">Brassica oleracea var. oleracea</name>
    <dbReference type="NCBI Taxonomy" id="109376"/>
    <lineage>
        <taxon>Eukaryota</taxon>
        <taxon>Viridiplantae</taxon>
        <taxon>Streptophyta</taxon>
        <taxon>Embryophyta</taxon>
        <taxon>Tracheophyta</taxon>
        <taxon>Spermatophyta</taxon>
        <taxon>Magnoliopsida</taxon>
        <taxon>eudicotyledons</taxon>
        <taxon>Gunneridae</taxon>
        <taxon>Pentapetalae</taxon>
        <taxon>rosids</taxon>
        <taxon>malvids</taxon>
        <taxon>Brassicales</taxon>
        <taxon>Brassicaceae</taxon>
        <taxon>Brassiceae</taxon>
        <taxon>Brassica</taxon>
    </lineage>
</organism>
<dbReference type="EnsemblPlants" id="Bo4g161180.1">
    <property type="protein sequence ID" value="Bo4g161180.1"/>
    <property type="gene ID" value="Bo4g161180"/>
</dbReference>
<reference evidence="1" key="2">
    <citation type="submission" date="2015-03" db="UniProtKB">
        <authorList>
            <consortium name="EnsemblPlants"/>
        </authorList>
    </citation>
    <scope>IDENTIFICATION</scope>
</reference>
<dbReference type="Gramene" id="Bo4g161180.1">
    <property type="protein sequence ID" value="Bo4g161180.1"/>
    <property type="gene ID" value="Bo4g161180"/>
</dbReference>
<dbReference type="HOGENOM" id="CLU_3017034_0_0_1"/>
<evidence type="ECO:0000313" key="2">
    <source>
        <dbReference type="Proteomes" id="UP000032141"/>
    </source>
</evidence>
<proteinExistence type="predicted"/>
<accession>A0A0D3C285</accession>
<dbReference type="Proteomes" id="UP000032141">
    <property type="component" value="Chromosome C4"/>
</dbReference>
<sequence>MQERWEPNDRNHTKDGIQIVLMGTIVGTKSSANELSQGIESERAVLLRKGENHFGS</sequence>
<dbReference type="AlphaFoldDB" id="A0A0D3C285"/>
<reference evidence="1 2" key="1">
    <citation type="journal article" date="2014" name="Genome Biol.">
        <title>Transcriptome and methylome profiling reveals relics of genome dominance in the mesopolyploid Brassica oleracea.</title>
        <authorList>
            <person name="Parkin I.A."/>
            <person name="Koh C."/>
            <person name="Tang H."/>
            <person name="Robinson S.J."/>
            <person name="Kagale S."/>
            <person name="Clarke W.E."/>
            <person name="Town C.D."/>
            <person name="Nixon J."/>
            <person name="Krishnakumar V."/>
            <person name="Bidwell S.L."/>
            <person name="Denoeud F."/>
            <person name="Belcram H."/>
            <person name="Links M.G."/>
            <person name="Just J."/>
            <person name="Clarke C."/>
            <person name="Bender T."/>
            <person name="Huebert T."/>
            <person name="Mason A.S."/>
            <person name="Pires J.C."/>
            <person name="Barker G."/>
            <person name="Moore J."/>
            <person name="Walley P.G."/>
            <person name="Manoli S."/>
            <person name="Batley J."/>
            <person name="Edwards D."/>
            <person name="Nelson M.N."/>
            <person name="Wang X."/>
            <person name="Paterson A.H."/>
            <person name="King G."/>
            <person name="Bancroft I."/>
            <person name="Chalhoub B."/>
            <person name="Sharpe A.G."/>
        </authorList>
    </citation>
    <scope>NUCLEOTIDE SEQUENCE</scope>
    <source>
        <strain evidence="1 2">cv. TO1000</strain>
    </source>
</reference>